<keyword evidence="2" id="KW-1185">Reference proteome</keyword>
<proteinExistence type="predicted"/>
<dbReference type="PIRSF" id="PIRSF028304">
    <property type="entry name" value="UCP028304"/>
    <property type="match status" value="1"/>
</dbReference>
<protein>
    <submittedName>
        <fullName evidence="1">Type VI secretion system baseplate subunit TssF</fullName>
    </submittedName>
</protein>
<accession>A0A4Y9SXT1</accession>
<sequence length="610" mass="68082">MRYFEEELGLFGQYAREFRNRFPKPASDLHISGETYEDPSVARLIQSVAFMSARIRKRLDDDYPKFTESLLESLYPHYLRPLPSHTIVQIGNRGPSELLPEVRLLPRGTLVRSSGEQGAICFFRTVYDLTLAPIVLSKAEFSSLINAPRAAGLPRGVTSSVSIVIERGGDKVDLGDGVLDRLRLFVDGEPSLRAALIDALFMKTRAAFLQVNRDPAWLPLAKVPLRLAGFGDEDEMVPFPSRAHPAFRLLTEYFTYPEKFNFIDIDLSEIVRMLPSQCTRFTLHLALADVPSDSGEARLLSALSHKNLLLGCTPIINLFDKAGEPLQLAHTSAEYILCADSAHASSYEIHSVNQVRLVHGGHPPVTTEFGPLYSVDFERQTALAKRNYWITRRDETTAAVSPGHEMRIALIDSDFKPSQAAGATLSVELTCTNRDLPCQMRYGLPEGDMHTDGIPSSSPVRVLRRPSHSYRFDARQGAHWRLIAHLALNHARLTDAGLLDFQKMLSLYDLPRSAISQRLIKGIVGLTHGTVRAWIKTEPMSTLMPGIGIRMTVDEQAFVGSGIYVFAQVMERYFAMNSQLNCFTQLQIVSQQTGEEILTCPPRTAEQTRA</sequence>
<gene>
    <name evidence="1" type="primary">tssF</name>
    <name evidence="1" type="ORF">E4O92_13020</name>
</gene>
<name>A0A4Y9SXT1_9BURK</name>
<dbReference type="PANTHER" id="PTHR35370">
    <property type="entry name" value="CYTOPLASMIC PROTEIN-RELATED-RELATED"/>
    <property type="match status" value="1"/>
</dbReference>
<dbReference type="EMBL" id="SPUM01000085">
    <property type="protein sequence ID" value="TFW31660.1"/>
    <property type="molecule type" value="Genomic_DNA"/>
</dbReference>
<dbReference type="OrthoDB" id="9763676at2"/>
<dbReference type="Proteomes" id="UP000297258">
    <property type="component" value="Unassembled WGS sequence"/>
</dbReference>
<dbReference type="PANTHER" id="PTHR35370:SF1">
    <property type="entry name" value="TYPE VI SECRETION SYSTEM COMPONENT TSSF1"/>
    <property type="match status" value="1"/>
</dbReference>
<dbReference type="Pfam" id="PF05947">
    <property type="entry name" value="T6SS_TssF"/>
    <property type="match status" value="1"/>
</dbReference>
<dbReference type="NCBIfam" id="TIGR03359">
    <property type="entry name" value="VI_chp_6"/>
    <property type="match status" value="1"/>
</dbReference>
<evidence type="ECO:0000313" key="1">
    <source>
        <dbReference type="EMBL" id="TFW31660.1"/>
    </source>
</evidence>
<comment type="caution">
    <text evidence="1">The sequence shown here is derived from an EMBL/GenBank/DDBJ whole genome shotgun (WGS) entry which is preliminary data.</text>
</comment>
<organism evidence="1 2">
    <name type="scientific">Massilia horti</name>
    <dbReference type="NCBI Taxonomy" id="2562153"/>
    <lineage>
        <taxon>Bacteria</taxon>
        <taxon>Pseudomonadati</taxon>
        <taxon>Pseudomonadota</taxon>
        <taxon>Betaproteobacteria</taxon>
        <taxon>Burkholderiales</taxon>
        <taxon>Oxalobacteraceae</taxon>
        <taxon>Telluria group</taxon>
        <taxon>Massilia</taxon>
    </lineage>
</organism>
<reference evidence="1 2" key="1">
    <citation type="submission" date="2019-03" db="EMBL/GenBank/DDBJ databases">
        <title>Draft genome of Massilia hortus sp. nov., a novel bacterial species of the Oxalobacteraceae family.</title>
        <authorList>
            <person name="Peta V."/>
            <person name="Raths R."/>
            <person name="Bucking H."/>
        </authorList>
    </citation>
    <scope>NUCLEOTIDE SEQUENCE [LARGE SCALE GENOMIC DNA]</scope>
    <source>
        <strain evidence="1 2">ONC3</strain>
    </source>
</reference>
<dbReference type="InterPro" id="IPR010272">
    <property type="entry name" value="T6SS_TssF"/>
</dbReference>
<dbReference type="AlphaFoldDB" id="A0A4Y9SXT1"/>
<evidence type="ECO:0000313" key="2">
    <source>
        <dbReference type="Proteomes" id="UP000297258"/>
    </source>
</evidence>